<sequence length="41" mass="4556">MSSLLAFRGKSLGIKKKEGVSYKESGRRFGTGKQAIERVRV</sequence>
<protein>
    <submittedName>
        <fullName evidence="1">Uncharacterized protein</fullName>
    </submittedName>
</protein>
<dbReference type="EMBL" id="PHHC01000094">
    <property type="protein sequence ID" value="PPE03545.1"/>
    <property type="molecule type" value="Genomic_DNA"/>
</dbReference>
<name>A0A2S5R8S9_9PROT</name>
<organism evidence="1 2">
    <name type="scientific">Holospora curviuscula</name>
    <dbReference type="NCBI Taxonomy" id="1082868"/>
    <lineage>
        <taxon>Bacteria</taxon>
        <taxon>Pseudomonadati</taxon>
        <taxon>Pseudomonadota</taxon>
        <taxon>Alphaproteobacteria</taxon>
        <taxon>Holosporales</taxon>
        <taxon>Holosporaceae</taxon>
        <taxon>Holospora</taxon>
    </lineage>
</organism>
<dbReference type="AlphaFoldDB" id="A0A2S5R8S9"/>
<proteinExistence type="predicted"/>
<evidence type="ECO:0000313" key="2">
    <source>
        <dbReference type="Proteomes" id="UP000239425"/>
    </source>
</evidence>
<comment type="caution">
    <text evidence="1">The sequence shown here is derived from an EMBL/GenBank/DDBJ whole genome shotgun (WGS) entry which is preliminary data.</text>
</comment>
<keyword evidence="2" id="KW-1185">Reference proteome</keyword>
<gene>
    <name evidence="1" type="ORF">HCUR_00972</name>
</gene>
<dbReference type="Proteomes" id="UP000239425">
    <property type="component" value="Unassembled WGS sequence"/>
</dbReference>
<accession>A0A2S5R8S9</accession>
<reference evidence="1 2" key="1">
    <citation type="submission" date="2017-11" db="EMBL/GenBank/DDBJ databases">
        <title>Comparative genomic analysis of Holospora spp., intranuclear symbionts of paramecia.</title>
        <authorList>
            <person name="Garushyants S.K."/>
            <person name="Beliavskaya A."/>
            <person name="Malko D.B."/>
            <person name="Logacheva M.D."/>
            <person name="Rautian M.S."/>
            <person name="Gelfand M.S."/>
        </authorList>
    </citation>
    <scope>NUCLEOTIDE SEQUENCE [LARGE SCALE GENOMIC DNA]</scope>
    <source>
        <strain evidence="2">02AZ16</strain>
    </source>
</reference>
<evidence type="ECO:0000313" key="1">
    <source>
        <dbReference type="EMBL" id="PPE03545.1"/>
    </source>
</evidence>